<comment type="caution">
    <text evidence="1">The sequence shown here is derived from an EMBL/GenBank/DDBJ whole genome shotgun (WGS) entry which is preliminary data.</text>
</comment>
<proteinExistence type="predicted"/>
<accession>A0A699X6P6</accession>
<dbReference type="AlphaFoldDB" id="A0A699X6P6"/>
<dbReference type="EMBL" id="BKCJ011802731">
    <property type="protein sequence ID" value="GFD54150.1"/>
    <property type="molecule type" value="Genomic_DNA"/>
</dbReference>
<gene>
    <name evidence="1" type="ORF">Tci_926119</name>
</gene>
<feature type="non-terminal residue" evidence="1">
    <location>
        <position position="89"/>
    </location>
</feature>
<reference evidence="1" key="1">
    <citation type="journal article" date="2019" name="Sci. Rep.">
        <title>Draft genome of Tanacetum cinerariifolium, the natural source of mosquito coil.</title>
        <authorList>
            <person name="Yamashiro T."/>
            <person name="Shiraishi A."/>
            <person name="Satake H."/>
            <person name="Nakayama K."/>
        </authorList>
    </citation>
    <scope>NUCLEOTIDE SEQUENCE</scope>
</reference>
<sequence length="89" mass="9769">TKFEEEDASKQGMNIADIDADVEITIVDETIEDQGRINNEEMFDTDVLNDEEVVVEDINAASIATAVSIDDITLAQALVEIKTSKPKAR</sequence>
<protein>
    <submittedName>
        <fullName evidence="1">Uncharacterized protein</fullName>
    </submittedName>
</protein>
<feature type="non-terminal residue" evidence="1">
    <location>
        <position position="1"/>
    </location>
</feature>
<organism evidence="1">
    <name type="scientific">Tanacetum cinerariifolium</name>
    <name type="common">Dalmatian daisy</name>
    <name type="synonym">Chrysanthemum cinerariifolium</name>
    <dbReference type="NCBI Taxonomy" id="118510"/>
    <lineage>
        <taxon>Eukaryota</taxon>
        <taxon>Viridiplantae</taxon>
        <taxon>Streptophyta</taxon>
        <taxon>Embryophyta</taxon>
        <taxon>Tracheophyta</taxon>
        <taxon>Spermatophyta</taxon>
        <taxon>Magnoliopsida</taxon>
        <taxon>eudicotyledons</taxon>
        <taxon>Gunneridae</taxon>
        <taxon>Pentapetalae</taxon>
        <taxon>asterids</taxon>
        <taxon>campanulids</taxon>
        <taxon>Asterales</taxon>
        <taxon>Asteraceae</taxon>
        <taxon>Asteroideae</taxon>
        <taxon>Anthemideae</taxon>
        <taxon>Anthemidinae</taxon>
        <taxon>Tanacetum</taxon>
    </lineage>
</organism>
<evidence type="ECO:0000313" key="1">
    <source>
        <dbReference type="EMBL" id="GFD54150.1"/>
    </source>
</evidence>
<name>A0A699X6P6_TANCI</name>